<reference evidence="1 2" key="1">
    <citation type="submission" date="2015-07" db="EMBL/GenBank/DDBJ databases">
        <authorList>
            <person name="Ju K.-S."/>
            <person name="Doroghazi J.R."/>
            <person name="Metcalf W.W."/>
        </authorList>
    </citation>
    <scope>NUCLEOTIDE SEQUENCE [LARGE SCALE GENOMIC DNA]</scope>
    <source>
        <strain evidence="1 2">NRRL B-3589</strain>
    </source>
</reference>
<dbReference type="EMBL" id="LGUT01002619">
    <property type="protein sequence ID" value="KOG86802.1"/>
    <property type="molecule type" value="Genomic_DNA"/>
</dbReference>
<dbReference type="RefSeq" id="WP_030892467.1">
    <property type="nucleotide sequence ID" value="NZ_JBIRHZ010000014.1"/>
</dbReference>
<name>A0ABR5J054_9ACTN</name>
<dbReference type="Proteomes" id="UP000037020">
    <property type="component" value="Unassembled WGS sequence"/>
</dbReference>
<accession>A0ABR5J054</accession>
<proteinExistence type="predicted"/>
<evidence type="ECO:0000313" key="2">
    <source>
        <dbReference type="Proteomes" id="UP000037020"/>
    </source>
</evidence>
<evidence type="ECO:0000313" key="1">
    <source>
        <dbReference type="EMBL" id="KOG86802.1"/>
    </source>
</evidence>
<organism evidence="1 2">
    <name type="scientific">Streptomyces varsoviensis</name>
    <dbReference type="NCBI Taxonomy" id="67373"/>
    <lineage>
        <taxon>Bacteria</taxon>
        <taxon>Bacillati</taxon>
        <taxon>Actinomycetota</taxon>
        <taxon>Actinomycetes</taxon>
        <taxon>Kitasatosporales</taxon>
        <taxon>Streptomycetaceae</taxon>
        <taxon>Streptomyces</taxon>
    </lineage>
</organism>
<protein>
    <submittedName>
        <fullName evidence="1">Uncharacterized protein</fullName>
    </submittedName>
</protein>
<sequence length="80" mass="9219">MARTRPFPRDLLQIQRDWNTAYTALATTRQDTATLRRRLLHLSTALRRHPFWTAAPAPAPAARAELRRLARSEEREAGNL</sequence>
<gene>
    <name evidence="1" type="ORF">ADK38_29015</name>
</gene>
<keyword evidence="2" id="KW-1185">Reference proteome</keyword>
<comment type="caution">
    <text evidence="1">The sequence shown here is derived from an EMBL/GenBank/DDBJ whole genome shotgun (WGS) entry which is preliminary data.</text>
</comment>